<evidence type="ECO:0000313" key="3">
    <source>
        <dbReference type="Proteomes" id="UP000004116"/>
    </source>
</evidence>
<feature type="region of interest" description="Disordered" evidence="1">
    <location>
        <begin position="178"/>
        <end position="215"/>
    </location>
</feature>
<dbReference type="EMBL" id="AGCA01000462">
    <property type="protein sequence ID" value="EGY28112.1"/>
    <property type="molecule type" value="Genomic_DNA"/>
</dbReference>
<accession>G2H1M2</accession>
<evidence type="ECO:0000256" key="1">
    <source>
        <dbReference type="SAM" id="MobiDB-lite"/>
    </source>
</evidence>
<reference evidence="2 3" key="1">
    <citation type="journal article" date="2012" name="Genome Res.">
        <title>Genomic basis of endosymbiont-conferred protection against an insect parasitoid.</title>
        <authorList>
            <person name="Hansen A.K."/>
            <person name="Vorburger C."/>
            <person name="Moran N.A."/>
        </authorList>
    </citation>
    <scope>NUCLEOTIDE SEQUENCE [LARGE SCALE GENOMIC DNA]</scope>
    <source>
        <strain evidence="3">R5.15</strain>
    </source>
</reference>
<dbReference type="Proteomes" id="UP000004116">
    <property type="component" value="Unassembled WGS sequence"/>
</dbReference>
<organism evidence="2 3">
    <name type="scientific">Candidatus Regiella insecticola 5.15</name>
    <dbReference type="NCBI Taxonomy" id="1005043"/>
    <lineage>
        <taxon>Bacteria</taxon>
        <taxon>Pseudomonadati</taxon>
        <taxon>Pseudomonadota</taxon>
        <taxon>Gammaproteobacteria</taxon>
        <taxon>Enterobacterales</taxon>
        <taxon>Enterobacteriaceae</taxon>
        <taxon>aphid secondary symbionts</taxon>
        <taxon>Candidatus Regiella</taxon>
    </lineage>
</organism>
<protein>
    <submittedName>
        <fullName evidence="2">Uncharacterized protein</fullName>
    </submittedName>
</protein>
<dbReference type="AlphaFoldDB" id="G2H1M2"/>
<keyword evidence="3" id="KW-1185">Reference proteome</keyword>
<feature type="compositionally biased region" description="Pro residues" evidence="1">
    <location>
        <begin position="197"/>
        <end position="206"/>
    </location>
</feature>
<dbReference type="InterPro" id="IPR038383">
    <property type="entry name" value="CPD_dom_sf"/>
</dbReference>
<name>G2H1M2_9ENTR</name>
<comment type="caution">
    <text evidence="2">The sequence shown here is derived from an EMBL/GenBank/DDBJ whole genome shotgun (WGS) entry which is preliminary data.</text>
</comment>
<gene>
    <name evidence="2" type="ORF">Rin_00019650</name>
</gene>
<proteinExistence type="predicted"/>
<sequence length="260" mass="29232">MGCALASSDPEFNDYRTQLEQFLNRKQAGKPIEVPIKVIAYRTNVDVDSRGRRLTLGSYHQLQRKRAENRLVAGQWEMTSAQWSNLIGWVQRIEPTYSHAQAEAFLNQFDYASDVRLSHYQLMLQRIEQEGIDLASVKPNAKDSDGSLAPTRSEGVMASPLEEQAPLAKRARIEAVVPTESLDPPAPSTSQIEAVAPPEPLDPPAPSTSQSQPVNNINFLQNRDYWTKRVIEKFSSLEQGKQQALQILQTLYPAEMTLKQ</sequence>
<evidence type="ECO:0000313" key="2">
    <source>
        <dbReference type="EMBL" id="EGY28112.1"/>
    </source>
</evidence>
<feature type="region of interest" description="Disordered" evidence="1">
    <location>
        <begin position="137"/>
        <end position="156"/>
    </location>
</feature>
<dbReference type="Gene3D" id="3.40.50.11050">
    <property type="match status" value="1"/>
</dbReference>